<evidence type="ECO:0000256" key="3">
    <source>
        <dbReference type="RuleBase" id="RU003560"/>
    </source>
</evidence>
<accession>A0A060IIW8</accession>
<comment type="similarity">
    <text evidence="3">Belongs to the class-III pyridoxal-phosphate-dependent aminotransferase family.</text>
</comment>
<dbReference type="SUPFAM" id="SSF53383">
    <property type="entry name" value="PLP-dependent transferases"/>
    <property type="match status" value="1"/>
</dbReference>
<dbReference type="PANTHER" id="PTHR43713:SF3">
    <property type="entry name" value="GLUTAMATE-1-SEMIALDEHYDE 2,1-AMINOMUTASE 1, CHLOROPLASTIC-RELATED"/>
    <property type="match status" value="1"/>
</dbReference>
<dbReference type="GO" id="GO:0042286">
    <property type="term" value="F:glutamate-1-semialdehyde 2,1-aminomutase activity"/>
    <property type="evidence" value="ECO:0007669"/>
    <property type="project" value="UniProtKB-EC"/>
</dbReference>
<evidence type="ECO:0000256" key="1">
    <source>
        <dbReference type="ARBA" id="ARBA00001933"/>
    </source>
</evidence>
<proteinExistence type="inferred from homology"/>
<sequence length="453" mass="48587">MFHPDLSRTGRGYSRSRSEHFFKRGRRVFPTGITRVTVDHEPSPLYIARGEGAYLIDVDGNRLLDLNNNFTTLIHGHGFLPVADAVADLLHRGTCFSNPTEHEITLAELLIERIPAIEHIRFVNSGTEAVMFAIKAARAFTGRPGVARIEGAYHGAYDWAETGQAVSPAIWSDPQQSSAVPAYRGMPPSVGEEVTVIRFNDVADLERRIASAAPSLACILIDPMPSRAGLIAPESSFLAAVGAIAKQYEILVVADEVLNLRQSYAGASARYGLLPDLIAAGKIVGGGFPVGAIGGREEVMRVFASDSGKPLLPQGGTFSANPVSMVAGRVAMEAMTEAAFDSLERLGNSIRAGLRNEIERRGATFSVTGAASLFRIHPKGNQPRDFREAYLEREEADLMARLSRHFLDCGILLPNGAAACLSTAMTKADGDAVIAAFAEFLSILEANPTEAGI</sequence>
<dbReference type="RefSeq" id="WP_040112790.1">
    <property type="nucleotide sequence ID" value="NZ_CP006991.1"/>
</dbReference>
<evidence type="ECO:0000313" key="5">
    <source>
        <dbReference type="Proteomes" id="UP000027180"/>
    </source>
</evidence>
<dbReference type="OrthoDB" id="9801052at2"/>
<dbReference type="EMBL" id="CP006991">
    <property type="protein sequence ID" value="AIC31511.1"/>
    <property type="molecule type" value="Genomic_DNA"/>
</dbReference>
<dbReference type="EC" id="5.4.3.8" evidence="4"/>
<keyword evidence="2 3" id="KW-0663">Pyridoxal phosphate</keyword>
<gene>
    <name evidence="4" type="primary">hemL</name>
    <name evidence="4" type="ORF">IE4771_PE00287</name>
</gene>
<evidence type="ECO:0000313" key="4">
    <source>
        <dbReference type="EMBL" id="AIC31511.1"/>
    </source>
</evidence>
<geneLocation type="plasmid" evidence="4 5">
    <name>pRetIE4771e</name>
</geneLocation>
<dbReference type="GO" id="GO:0008483">
    <property type="term" value="F:transaminase activity"/>
    <property type="evidence" value="ECO:0007669"/>
    <property type="project" value="InterPro"/>
</dbReference>
<reference evidence="4 5" key="1">
    <citation type="submission" date="2013-12" db="EMBL/GenBank/DDBJ databases">
        <title>Complete genome sequence of Rhizobium etli bv. mimosae IE4771.</title>
        <authorList>
            <person name="Bustos P."/>
            <person name="Santamaria R.I."/>
            <person name="Lozano L."/>
            <person name="Ormeno-Orrillo E."/>
            <person name="Rogel M.A."/>
            <person name="Romero D."/>
            <person name="Cevallos M.A."/>
            <person name="Martinez-Romero E."/>
            <person name="Gonzalez V."/>
        </authorList>
    </citation>
    <scope>NUCLEOTIDE SEQUENCE [LARGE SCALE GENOMIC DNA]</scope>
    <source>
        <strain evidence="4 5">IE4771</strain>
        <plasmid evidence="5">Plasmid pRetIE4771e</plasmid>
    </source>
</reference>
<keyword evidence="4" id="KW-0413">Isomerase</keyword>
<dbReference type="AlphaFoldDB" id="A0A060IIW8"/>
<name>A0A060IIW8_RHIET</name>
<dbReference type="HOGENOM" id="CLU_016922_1_2_5"/>
<protein>
    <submittedName>
        <fullName evidence="4">Glutamate-1-semialdehyde 2,1-aminomutase</fullName>
        <ecNumber evidence="4">5.4.3.8</ecNumber>
    </submittedName>
</protein>
<comment type="cofactor">
    <cofactor evidence="1">
        <name>pyridoxal 5'-phosphate</name>
        <dbReference type="ChEBI" id="CHEBI:597326"/>
    </cofactor>
</comment>
<dbReference type="Gene3D" id="3.40.640.10">
    <property type="entry name" value="Type I PLP-dependent aspartate aminotransferase-like (Major domain)"/>
    <property type="match status" value="1"/>
</dbReference>
<dbReference type="InterPro" id="IPR005814">
    <property type="entry name" value="Aminotrans_3"/>
</dbReference>
<dbReference type="KEGG" id="rei:IE4771_PE00287"/>
<dbReference type="Gene3D" id="3.90.1150.10">
    <property type="entry name" value="Aspartate Aminotransferase, domain 1"/>
    <property type="match status" value="1"/>
</dbReference>
<keyword evidence="4" id="KW-0614">Plasmid</keyword>
<evidence type="ECO:0000256" key="2">
    <source>
        <dbReference type="ARBA" id="ARBA00022898"/>
    </source>
</evidence>
<dbReference type="InterPro" id="IPR015424">
    <property type="entry name" value="PyrdxlP-dep_Trfase"/>
</dbReference>
<dbReference type="GO" id="GO:0030170">
    <property type="term" value="F:pyridoxal phosphate binding"/>
    <property type="evidence" value="ECO:0007669"/>
    <property type="project" value="InterPro"/>
</dbReference>
<dbReference type="InterPro" id="IPR015421">
    <property type="entry name" value="PyrdxlP-dep_Trfase_major"/>
</dbReference>
<dbReference type="PANTHER" id="PTHR43713">
    <property type="entry name" value="GLUTAMATE-1-SEMIALDEHYDE 2,1-AMINOMUTASE"/>
    <property type="match status" value="1"/>
</dbReference>
<dbReference type="Proteomes" id="UP000027180">
    <property type="component" value="Plasmid pRetIE4771e"/>
</dbReference>
<organism evidence="4 5">
    <name type="scientific">Rhizobium etli bv. mimosae str. IE4771</name>
    <dbReference type="NCBI Taxonomy" id="1432050"/>
    <lineage>
        <taxon>Bacteria</taxon>
        <taxon>Pseudomonadati</taxon>
        <taxon>Pseudomonadota</taxon>
        <taxon>Alphaproteobacteria</taxon>
        <taxon>Hyphomicrobiales</taxon>
        <taxon>Rhizobiaceae</taxon>
        <taxon>Rhizobium/Agrobacterium group</taxon>
        <taxon>Rhizobium</taxon>
    </lineage>
</organism>
<dbReference type="Pfam" id="PF00202">
    <property type="entry name" value="Aminotran_3"/>
    <property type="match status" value="1"/>
</dbReference>
<dbReference type="InterPro" id="IPR015422">
    <property type="entry name" value="PyrdxlP-dep_Trfase_small"/>
</dbReference>